<dbReference type="SUPFAM" id="SSF56601">
    <property type="entry name" value="beta-lactamase/transpeptidase-like"/>
    <property type="match status" value="1"/>
</dbReference>
<feature type="non-terminal residue" evidence="11">
    <location>
        <position position="1"/>
    </location>
</feature>
<feature type="active site" description="Proton acceptor" evidence="7">
    <location>
        <position position="4"/>
    </location>
</feature>
<evidence type="ECO:0000256" key="5">
    <source>
        <dbReference type="ARBA" id="ARBA00022984"/>
    </source>
</evidence>
<evidence type="ECO:0000313" key="11">
    <source>
        <dbReference type="EMBL" id="PIT87018.1"/>
    </source>
</evidence>
<name>A0A2M6W2K2_9BACT</name>
<dbReference type="GO" id="GO:0009002">
    <property type="term" value="F:serine-type D-Ala-D-Ala carboxypeptidase activity"/>
    <property type="evidence" value="ECO:0007669"/>
    <property type="project" value="InterPro"/>
</dbReference>
<feature type="active site" description="Acyl-ester intermediate" evidence="7">
    <location>
        <position position="1"/>
    </location>
</feature>
<keyword evidence="11" id="KW-0121">Carboxypeptidase</keyword>
<accession>A0A2M6W2K2</accession>
<evidence type="ECO:0000256" key="6">
    <source>
        <dbReference type="ARBA" id="ARBA00023316"/>
    </source>
</evidence>
<dbReference type="GO" id="GO:0009252">
    <property type="term" value="P:peptidoglycan biosynthetic process"/>
    <property type="evidence" value="ECO:0007669"/>
    <property type="project" value="UniProtKB-KW"/>
</dbReference>
<reference evidence="12" key="1">
    <citation type="submission" date="2017-09" db="EMBL/GenBank/DDBJ databases">
        <title>Depth-based differentiation of microbial function through sediment-hosted aquifers and enrichment of novel symbionts in the deep terrestrial subsurface.</title>
        <authorList>
            <person name="Probst A.J."/>
            <person name="Ladd B."/>
            <person name="Jarett J.K."/>
            <person name="Geller-Mcgrath D.E."/>
            <person name="Sieber C.M.K."/>
            <person name="Emerson J.B."/>
            <person name="Anantharaman K."/>
            <person name="Thomas B.C."/>
            <person name="Malmstrom R."/>
            <person name="Stieglmeier M."/>
            <person name="Klingl A."/>
            <person name="Woyke T."/>
            <person name="Ryan C.M."/>
            <person name="Banfield J.F."/>
        </authorList>
    </citation>
    <scope>NUCLEOTIDE SEQUENCE [LARGE SCALE GENOMIC DNA]</scope>
</reference>
<dbReference type="GO" id="GO:0006508">
    <property type="term" value="P:proteolysis"/>
    <property type="evidence" value="ECO:0007669"/>
    <property type="project" value="InterPro"/>
</dbReference>
<dbReference type="AlphaFoldDB" id="A0A2M6W2K2"/>
<keyword evidence="2" id="KW-0732">Signal</keyword>
<evidence type="ECO:0000256" key="3">
    <source>
        <dbReference type="ARBA" id="ARBA00022801"/>
    </source>
</evidence>
<gene>
    <name evidence="11" type="ORF">COU31_05210</name>
</gene>
<comment type="similarity">
    <text evidence="1 9">Belongs to the peptidase S11 family.</text>
</comment>
<sequence>SITKLMSAVVIVENFNLSDTVPISPAAAGITGSKMHLLSGEQIKAKDLVNGMLIASANDAAKALEEHFGHDQVVKKMNQKTEFLNLKNSHFSEATGLDSKNKSSAQDLILLTKYALNMPIISEAVKTKEYQAVSIDGRIQHLIHTTNRLLKQYPDIFGVKTGYTEEAGSCLISAADRNGHQLISVVLGFDDYNQRFSESRNLLDWVFGNYNW</sequence>
<organism evidence="11 12">
    <name type="scientific">Candidatus Magasanikbacteria bacterium CG10_big_fil_rev_8_21_14_0_10_40_10</name>
    <dbReference type="NCBI Taxonomy" id="1974648"/>
    <lineage>
        <taxon>Bacteria</taxon>
        <taxon>Candidatus Magasanikiibacteriota</taxon>
    </lineage>
</organism>
<feature type="binding site" evidence="8">
    <location>
        <position position="160"/>
    </location>
    <ligand>
        <name>substrate</name>
    </ligand>
</feature>
<keyword evidence="11" id="KW-0645">Protease</keyword>
<dbReference type="InterPro" id="IPR001967">
    <property type="entry name" value="Peptidase_S11_N"/>
</dbReference>
<feature type="domain" description="Peptidase S11 D-alanyl-D-alanine carboxypeptidase A N-terminal" evidence="10">
    <location>
        <begin position="1"/>
        <end position="188"/>
    </location>
</feature>
<comment type="caution">
    <text evidence="11">The sequence shown here is derived from an EMBL/GenBank/DDBJ whole genome shotgun (WGS) entry which is preliminary data.</text>
</comment>
<dbReference type="GO" id="GO:0008360">
    <property type="term" value="P:regulation of cell shape"/>
    <property type="evidence" value="ECO:0007669"/>
    <property type="project" value="UniProtKB-KW"/>
</dbReference>
<protein>
    <submittedName>
        <fullName evidence="11">D-alanyl-D-alanine carboxypeptidase</fullName>
    </submittedName>
</protein>
<dbReference type="GO" id="GO:0071555">
    <property type="term" value="P:cell wall organization"/>
    <property type="evidence" value="ECO:0007669"/>
    <property type="project" value="UniProtKB-KW"/>
</dbReference>
<dbReference type="Proteomes" id="UP000231183">
    <property type="component" value="Unassembled WGS sequence"/>
</dbReference>
<dbReference type="InterPro" id="IPR018044">
    <property type="entry name" value="Peptidase_S11"/>
</dbReference>
<dbReference type="EMBL" id="PFBX01000056">
    <property type="protein sequence ID" value="PIT87018.1"/>
    <property type="molecule type" value="Genomic_DNA"/>
</dbReference>
<keyword evidence="3" id="KW-0378">Hydrolase</keyword>
<proteinExistence type="inferred from homology"/>
<evidence type="ECO:0000256" key="8">
    <source>
        <dbReference type="PIRSR" id="PIRSR618044-2"/>
    </source>
</evidence>
<keyword evidence="5" id="KW-0573">Peptidoglycan synthesis</keyword>
<dbReference type="Gene3D" id="3.40.710.10">
    <property type="entry name" value="DD-peptidase/beta-lactamase superfamily"/>
    <property type="match status" value="1"/>
</dbReference>
<evidence type="ECO:0000256" key="4">
    <source>
        <dbReference type="ARBA" id="ARBA00022960"/>
    </source>
</evidence>
<dbReference type="PANTHER" id="PTHR21581:SF6">
    <property type="entry name" value="TRAFFICKING PROTEIN PARTICLE COMPLEX SUBUNIT 12"/>
    <property type="match status" value="1"/>
</dbReference>
<feature type="active site" evidence="7">
    <location>
        <position position="56"/>
    </location>
</feature>
<dbReference type="PRINTS" id="PR00725">
    <property type="entry name" value="DADACBPTASE1"/>
</dbReference>
<keyword evidence="4" id="KW-0133">Cell shape</keyword>
<evidence type="ECO:0000256" key="2">
    <source>
        <dbReference type="ARBA" id="ARBA00022729"/>
    </source>
</evidence>
<keyword evidence="6" id="KW-0961">Cell wall biogenesis/degradation</keyword>
<evidence type="ECO:0000256" key="9">
    <source>
        <dbReference type="RuleBase" id="RU004016"/>
    </source>
</evidence>
<evidence type="ECO:0000259" key="10">
    <source>
        <dbReference type="Pfam" id="PF00768"/>
    </source>
</evidence>
<dbReference type="PANTHER" id="PTHR21581">
    <property type="entry name" value="D-ALANYL-D-ALANINE CARBOXYPEPTIDASE"/>
    <property type="match status" value="1"/>
</dbReference>
<dbReference type="Pfam" id="PF00768">
    <property type="entry name" value="Peptidase_S11"/>
    <property type="match status" value="1"/>
</dbReference>
<dbReference type="InterPro" id="IPR012338">
    <property type="entry name" value="Beta-lactam/transpept-like"/>
</dbReference>
<evidence type="ECO:0000256" key="1">
    <source>
        <dbReference type="ARBA" id="ARBA00007164"/>
    </source>
</evidence>
<evidence type="ECO:0000256" key="7">
    <source>
        <dbReference type="PIRSR" id="PIRSR618044-1"/>
    </source>
</evidence>
<evidence type="ECO:0000313" key="12">
    <source>
        <dbReference type="Proteomes" id="UP000231183"/>
    </source>
</evidence>